<dbReference type="PANTHER" id="PTHR42648:SF26">
    <property type="entry name" value="INTEGRASE CATALYTIC DOMAIN-CONTAINING PROTEIN"/>
    <property type="match status" value="1"/>
</dbReference>
<dbReference type="GO" id="GO:0006508">
    <property type="term" value="P:proteolysis"/>
    <property type="evidence" value="ECO:0007669"/>
    <property type="project" value="UniProtKB-KW"/>
</dbReference>
<keyword evidence="9" id="KW-1185">Reference proteome</keyword>
<feature type="region of interest" description="Disordered" evidence="5">
    <location>
        <begin position="287"/>
        <end position="321"/>
    </location>
</feature>
<dbReference type="GO" id="GO:0015074">
    <property type="term" value="P:DNA integration"/>
    <property type="evidence" value="ECO:0007669"/>
    <property type="project" value="InterPro"/>
</dbReference>
<dbReference type="Pfam" id="PF07727">
    <property type="entry name" value="RVT_2"/>
    <property type="match status" value="1"/>
</dbReference>
<evidence type="ECO:0000256" key="1">
    <source>
        <dbReference type="ARBA" id="ARBA00022670"/>
    </source>
</evidence>
<feature type="compositionally biased region" description="Polar residues" evidence="5">
    <location>
        <begin position="251"/>
        <end position="263"/>
    </location>
</feature>
<dbReference type="GO" id="GO:0008233">
    <property type="term" value="F:peptidase activity"/>
    <property type="evidence" value="ECO:0007669"/>
    <property type="project" value="UniProtKB-KW"/>
</dbReference>
<dbReference type="InterPro" id="IPR054722">
    <property type="entry name" value="PolX-like_BBD"/>
</dbReference>
<organism evidence="8 9">
    <name type="scientific">Arabidopsis thaliana x Arabidopsis arenosa</name>
    <dbReference type="NCBI Taxonomy" id="1240361"/>
    <lineage>
        <taxon>Eukaryota</taxon>
        <taxon>Viridiplantae</taxon>
        <taxon>Streptophyta</taxon>
        <taxon>Embryophyta</taxon>
        <taxon>Tracheophyta</taxon>
        <taxon>Spermatophyta</taxon>
        <taxon>Magnoliopsida</taxon>
        <taxon>eudicotyledons</taxon>
        <taxon>Gunneridae</taxon>
        <taxon>Pentapetalae</taxon>
        <taxon>rosids</taxon>
        <taxon>malvids</taxon>
        <taxon>Brassicales</taxon>
        <taxon>Brassicaceae</taxon>
        <taxon>Camelineae</taxon>
        <taxon>Arabidopsis</taxon>
    </lineage>
</organism>
<feature type="domain" description="Integrase catalytic" evidence="7">
    <location>
        <begin position="513"/>
        <end position="676"/>
    </location>
</feature>
<dbReference type="CDD" id="cd09272">
    <property type="entry name" value="RNase_HI_RT_Ty1"/>
    <property type="match status" value="1"/>
</dbReference>
<feature type="domain" description="CCHC-type" evidence="6">
    <location>
        <begin position="271"/>
        <end position="287"/>
    </location>
</feature>
<dbReference type="InterPro" id="IPR001584">
    <property type="entry name" value="Integrase_cat-core"/>
</dbReference>
<dbReference type="GO" id="GO:0008270">
    <property type="term" value="F:zinc ion binding"/>
    <property type="evidence" value="ECO:0007669"/>
    <property type="project" value="UniProtKB-KW"/>
</dbReference>
<dbReference type="PROSITE" id="PS50158">
    <property type="entry name" value="ZF_CCHC"/>
    <property type="match status" value="1"/>
</dbReference>
<dbReference type="PANTHER" id="PTHR42648">
    <property type="entry name" value="TRANSPOSASE, PUTATIVE-RELATED"/>
    <property type="match status" value="1"/>
</dbReference>
<keyword evidence="1" id="KW-0645">Protease</keyword>
<evidence type="ECO:0000256" key="5">
    <source>
        <dbReference type="SAM" id="MobiDB-lite"/>
    </source>
</evidence>
<dbReference type="GO" id="GO:0003676">
    <property type="term" value="F:nucleic acid binding"/>
    <property type="evidence" value="ECO:0007669"/>
    <property type="project" value="InterPro"/>
</dbReference>
<feature type="region of interest" description="Disordered" evidence="5">
    <location>
        <begin position="233"/>
        <end position="263"/>
    </location>
</feature>
<comment type="caution">
    <text evidence="8">The sequence shown here is derived from an EMBL/GenBank/DDBJ whole genome shotgun (WGS) entry which is preliminary data.</text>
</comment>
<protein>
    <submittedName>
        <fullName evidence="8">Integrase catalytic core</fullName>
    </submittedName>
</protein>
<keyword evidence="3" id="KW-0378">Hydrolase</keyword>
<feature type="compositionally biased region" description="Pro residues" evidence="5">
    <location>
        <begin position="829"/>
        <end position="841"/>
    </location>
</feature>
<evidence type="ECO:0000256" key="2">
    <source>
        <dbReference type="ARBA" id="ARBA00022723"/>
    </source>
</evidence>
<dbReference type="EMBL" id="JAEFBK010000011">
    <property type="protein sequence ID" value="KAG7552793.1"/>
    <property type="molecule type" value="Genomic_DNA"/>
</dbReference>
<feature type="compositionally biased region" description="Polar residues" evidence="5">
    <location>
        <begin position="233"/>
        <end position="243"/>
    </location>
</feature>
<accession>A0A8T1Z3W2</accession>
<sequence length="1304" mass="145033">MAIEASVAAADSALVFNPSDPKCSLISLNMSGITKLTPSNFLTWRLQVRALLEAHELHVFISDEDLSPPQQITNADGVTSTNPAFTIWKRQDRMLYSSLIGTLTLNIQPMVARALTSRDIWLTLSNTYGNPSRGHINQLKQQLKRITKGTQSITEYMRGILAKTDHLALLGSPLPHEDLLDMITGGLGEDFRAIVEMVKGRDIPISVEELHEKLLNRENDIIATEEISGSSVPVTVNNTQTRPQRGGFRGNQASRGGYRNNQQSRGGYLGKCQICGVLGHSARRCPQFSSSVPPTPFRGPSSPWPHQLQSPQWNPQAHLTTSSPSDISPWLVDSAASHHIASDLSTLSLHSPYTGGDDVLIGDGRALPITHTGSSHLSTSSRPLSLTNILCVPTIRKNLISANKLCKTNNVMVQLCPFDFQVKDLRTGETLLTGRANNGVYEWPTSSSPITAFSCHKTSLSEWHSRLGHPHSQTLHHIISTFSLPISSKSQIPCNSCFINKSHKLPFFNTTISSSKPLEIIFSDVWSSPIISVDGYKYYVIFVDHFTRYSWLYPMKNKSQVAQIFPLFQALVENRFESKITTLYSDNGGEFIGLRQYLSSKGISHLTTPPHTPEHNGIAERKHRHIVETGLTLLHHAGIPQSYWSYSFQAAVYLINRLTTPTLDQSSPFQLLFKTSPNYTKLRTFGCLCYPWIRPYGTTKFSPRSTPCVFLGYSLTQSAFLCLDVVTSRIYVSRHVIFHESVFPFSSLTSSIRSPSIESSSSFPIASRAPVFSWPPATLQTPSSAPSPTNVSTTLDENITTAIEESSSSPSLAPTVSEILEVTSQTAPPTAPSPPIPPSAPAPVRHPMITRSKNNIIKPNPKYGFSALLTEIEPRNDSQALKDKRWRQAMGSEIDAQTQNHTWDLVDRALARNIVGCRWVYRIKRLPNGSIDRFKARLVAKGFHQRPGVDFHETFSPVIKHATIRLVLGVAVARDWPLKQLDVNHAFLQGPLNEEVYMMQPPGFIDKDRPDHVCRLRKAIYGLKQAPRAWYNALRDFLLSIGFVNSLADASLFVLNKNGVRVYILVYVDDILITGNNSMEVSRIIQVLAARFSLKDLDNLSYFLGMEAHRDATGLYLTQTKYITDLLVKTNMTHCKPVSTPMCSTERLVASDGSVLDDPSEFRTIVGSLQYLLLTRPDIAFAVNRLSQYMHCPTTSHFEAVKRVLRYLNGTANKGLFFSRTSPLNLHAYSDADWAGNQDDYSSTGAYIVYLGKQPISWCSKKLKGVARSSTEAEYRSVALTASEVKWITSLMTELGIPLFFILA</sequence>
<evidence type="ECO:0000256" key="3">
    <source>
        <dbReference type="ARBA" id="ARBA00022801"/>
    </source>
</evidence>
<evidence type="ECO:0000259" key="7">
    <source>
        <dbReference type="PROSITE" id="PS50994"/>
    </source>
</evidence>
<proteinExistence type="predicted"/>
<reference evidence="8 9" key="1">
    <citation type="submission" date="2020-12" db="EMBL/GenBank/DDBJ databases">
        <title>Concerted genomic and epigenomic changes stabilize Arabidopsis allopolyploids.</title>
        <authorList>
            <person name="Chen Z."/>
        </authorList>
    </citation>
    <scope>NUCLEOTIDE SEQUENCE [LARGE SCALE GENOMIC DNA]</scope>
    <source>
        <strain evidence="8">Allo738</strain>
        <tissue evidence="8">Leaf</tissue>
    </source>
</reference>
<feature type="region of interest" description="Disordered" evidence="5">
    <location>
        <begin position="824"/>
        <end position="845"/>
    </location>
</feature>
<keyword evidence="4" id="KW-0863">Zinc-finger</keyword>
<name>A0A8T1Z3W2_9BRAS</name>
<keyword evidence="4" id="KW-0862">Zinc</keyword>
<evidence type="ECO:0000313" key="9">
    <source>
        <dbReference type="Proteomes" id="UP000694240"/>
    </source>
</evidence>
<dbReference type="PROSITE" id="PS50994">
    <property type="entry name" value="INTEGRASE"/>
    <property type="match status" value="1"/>
</dbReference>
<dbReference type="InterPro" id="IPR039537">
    <property type="entry name" value="Retrotran_Ty1/copia-like"/>
</dbReference>
<dbReference type="Pfam" id="PF13976">
    <property type="entry name" value="gag_pre-integrs"/>
    <property type="match status" value="1"/>
</dbReference>
<gene>
    <name evidence="8" type="ORF">ISN45_Aa06g033770</name>
</gene>
<dbReference type="Pfam" id="PF00665">
    <property type="entry name" value="rve"/>
    <property type="match status" value="1"/>
</dbReference>
<dbReference type="Pfam" id="PF25597">
    <property type="entry name" value="SH3_retrovirus"/>
    <property type="match status" value="1"/>
</dbReference>
<dbReference type="Pfam" id="PF14223">
    <property type="entry name" value="Retrotran_gag_2"/>
    <property type="match status" value="1"/>
</dbReference>
<evidence type="ECO:0000256" key="4">
    <source>
        <dbReference type="PROSITE-ProRule" id="PRU00047"/>
    </source>
</evidence>
<keyword evidence="2" id="KW-0479">Metal-binding</keyword>
<dbReference type="InterPro" id="IPR001878">
    <property type="entry name" value="Znf_CCHC"/>
</dbReference>
<evidence type="ECO:0000259" key="6">
    <source>
        <dbReference type="PROSITE" id="PS50158"/>
    </source>
</evidence>
<dbReference type="InterPro" id="IPR025724">
    <property type="entry name" value="GAG-pre-integrase_dom"/>
</dbReference>
<evidence type="ECO:0000313" key="8">
    <source>
        <dbReference type="EMBL" id="KAG7552793.1"/>
    </source>
</evidence>
<dbReference type="Proteomes" id="UP000694240">
    <property type="component" value="Chromosome 11"/>
</dbReference>
<dbReference type="InterPro" id="IPR057670">
    <property type="entry name" value="SH3_retrovirus"/>
</dbReference>
<feature type="compositionally biased region" description="Polar residues" evidence="5">
    <location>
        <begin position="307"/>
        <end position="321"/>
    </location>
</feature>
<dbReference type="Pfam" id="PF22936">
    <property type="entry name" value="Pol_BBD"/>
    <property type="match status" value="1"/>
</dbReference>
<dbReference type="InterPro" id="IPR013103">
    <property type="entry name" value="RVT_2"/>
</dbReference>